<sequence length="106" mass="10452">MAVGVTVMVIVGTSRGAPAVMVVEWAALASTLTGVAGIGVPLGLMVPPATKVLVGGIAAGAVNPPVVGCLMSHFTVAVALGETVPACRSMVNVTVDEDPPVPVEHV</sequence>
<keyword evidence="1" id="KW-1133">Transmembrane helix</keyword>
<gene>
    <name evidence="2" type="ORF">ITP53_52645</name>
</gene>
<comment type="caution">
    <text evidence="2">The sequence shown here is derived from an EMBL/GenBank/DDBJ whole genome shotgun (WGS) entry which is preliminary data.</text>
</comment>
<keyword evidence="3" id="KW-1185">Reference proteome</keyword>
<accession>A0A931F5Z8</accession>
<feature type="transmembrane region" description="Helical" evidence="1">
    <location>
        <begin position="26"/>
        <end position="46"/>
    </location>
</feature>
<keyword evidence="1" id="KW-0472">Membrane</keyword>
<evidence type="ECO:0000313" key="2">
    <source>
        <dbReference type="EMBL" id="MBF8194182.1"/>
    </source>
</evidence>
<proteinExistence type="predicted"/>
<dbReference type="AlphaFoldDB" id="A0A931F5Z8"/>
<evidence type="ECO:0000313" key="3">
    <source>
        <dbReference type="Proteomes" id="UP000605361"/>
    </source>
</evidence>
<dbReference type="RefSeq" id="WP_195903015.1">
    <property type="nucleotide sequence ID" value="NZ_JADOGI010000367.1"/>
</dbReference>
<dbReference type="Proteomes" id="UP000605361">
    <property type="component" value="Unassembled WGS sequence"/>
</dbReference>
<evidence type="ECO:0000256" key="1">
    <source>
        <dbReference type="SAM" id="Phobius"/>
    </source>
</evidence>
<protein>
    <submittedName>
        <fullName evidence="2">Uncharacterized protein</fullName>
    </submittedName>
</protein>
<dbReference type="EMBL" id="JADOGI010000367">
    <property type="protein sequence ID" value="MBF8194182.1"/>
    <property type="molecule type" value="Genomic_DNA"/>
</dbReference>
<keyword evidence="1" id="KW-0812">Transmembrane</keyword>
<name>A0A931F5Z8_9ACTN</name>
<organism evidence="2 3">
    <name type="scientific">Nonomuraea cypriaca</name>
    <dbReference type="NCBI Taxonomy" id="1187855"/>
    <lineage>
        <taxon>Bacteria</taxon>
        <taxon>Bacillati</taxon>
        <taxon>Actinomycetota</taxon>
        <taxon>Actinomycetes</taxon>
        <taxon>Streptosporangiales</taxon>
        <taxon>Streptosporangiaceae</taxon>
        <taxon>Nonomuraea</taxon>
    </lineage>
</organism>
<reference evidence="2" key="1">
    <citation type="submission" date="2020-11" db="EMBL/GenBank/DDBJ databases">
        <title>Whole-genome analyses of Nonomuraea sp. K274.</title>
        <authorList>
            <person name="Veyisoglu A."/>
        </authorList>
    </citation>
    <scope>NUCLEOTIDE SEQUENCE</scope>
    <source>
        <strain evidence="2">K274</strain>
    </source>
</reference>